<dbReference type="InterPro" id="IPR003657">
    <property type="entry name" value="WRKY_dom"/>
</dbReference>
<name>A0A8J5L782_ZINOF</name>
<dbReference type="Pfam" id="PF03106">
    <property type="entry name" value="WRKY"/>
    <property type="match status" value="1"/>
</dbReference>
<organism evidence="3 4">
    <name type="scientific">Zingiber officinale</name>
    <name type="common">Ginger</name>
    <name type="synonym">Amomum zingiber</name>
    <dbReference type="NCBI Taxonomy" id="94328"/>
    <lineage>
        <taxon>Eukaryota</taxon>
        <taxon>Viridiplantae</taxon>
        <taxon>Streptophyta</taxon>
        <taxon>Embryophyta</taxon>
        <taxon>Tracheophyta</taxon>
        <taxon>Spermatophyta</taxon>
        <taxon>Magnoliopsida</taxon>
        <taxon>Liliopsida</taxon>
        <taxon>Zingiberales</taxon>
        <taxon>Zingiberaceae</taxon>
        <taxon>Zingiber</taxon>
    </lineage>
</organism>
<evidence type="ECO:0000313" key="4">
    <source>
        <dbReference type="Proteomes" id="UP000734854"/>
    </source>
</evidence>
<dbReference type="EMBL" id="JACMSC010000009">
    <property type="protein sequence ID" value="KAG6508553.1"/>
    <property type="molecule type" value="Genomic_DNA"/>
</dbReference>
<dbReference type="GO" id="GO:0043565">
    <property type="term" value="F:sequence-specific DNA binding"/>
    <property type="evidence" value="ECO:0007669"/>
    <property type="project" value="InterPro"/>
</dbReference>
<evidence type="ECO:0000259" key="2">
    <source>
        <dbReference type="PROSITE" id="PS50811"/>
    </source>
</evidence>
<feature type="compositionally biased region" description="Polar residues" evidence="1">
    <location>
        <begin position="99"/>
        <end position="118"/>
    </location>
</feature>
<keyword evidence="4" id="KW-1185">Reference proteome</keyword>
<feature type="compositionally biased region" description="Basic and acidic residues" evidence="1">
    <location>
        <begin position="124"/>
        <end position="162"/>
    </location>
</feature>
<feature type="region of interest" description="Disordered" evidence="1">
    <location>
        <begin position="99"/>
        <end position="174"/>
    </location>
</feature>
<evidence type="ECO:0000313" key="3">
    <source>
        <dbReference type="EMBL" id="KAG6508553.1"/>
    </source>
</evidence>
<sequence length="334" mass="37133">MSGDQDHRELYNFFFQDEFSPLFPQKPAAGSAGADAYGHHSPAAPPTTTFLSITDLLRSSMVDYAAVDKAFGLSSSSSSQVPVAAATVGSELMLDVNSLSTGNPPVTPNSSNCSSSTEAAGDEDALRRCKEEQPKQEEEVQRPEEAVADHKVGDMSKEVNDKPKKKGEKRAREPRVAFVTKSEIDHLEDGYRWRKYGQKAVKNSPYPRSYYRCTSQKCPVKKRVERCYQNPMIVITTYEGKHTHHCPITLRGSTHLFPPPPAMSASFCHNLMMQQAVQRLNSSAGDNKFGQRGNFIDPNVFLQNLPPSLQQLQFQDYGLLQDVVSSMVNERQLP</sequence>
<dbReference type="InterPro" id="IPR044810">
    <property type="entry name" value="WRKY_plant"/>
</dbReference>
<dbReference type="AlphaFoldDB" id="A0A8J5L782"/>
<dbReference type="FunFam" id="2.20.25.80:FF:000003">
    <property type="entry name" value="WRKY transcription factor 57"/>
    <property type="match status" value="1"/>
</dbReference>
<dbReference type="PANTHER" id="PTHR31221">
    <property type="entry name" value="WRKY TRANSCRIPTION FACTOR PROTEIN 1-RELATED"/>
    <property type="match status" value="1"/>
</dbReference>
<dbReference type="PROSITE" id="PS50811">
    <property type="entry name" value="WRKY"/>
    <property type="match status" value="1"/>
</dbReference>
<protein>
    <recommendedName>
        <fullName evidence="2">WRKY domain-containing protein</fullName>
    </recommendedName>
</protein>
<comment type="caution">
    <text evidence="3">The sequence shown here is derived from an EMBL/GenBank/DDBJ whole genome shotgun (WGS) entry which is preliminary data.</text>
</comment>
<reference evidence="3 4" key="1">
    <citation type="submission" date="2020-08" db="EMBL/GenBank/DDBJ databases">
        <title>Plant Genome Project.</title>
        <authorList>
            <person name="Zhang R.-G."/>
        </authorList>
    </citation>
    <scope>NUCLEOTIDE SEQUENCE [LARGE SCALE GENOMIC DNA]</scope>
    <source>
        <tissue evidence="3">Rhizome</tissue>
    </source>
</reference>
<evidence type="ECO:0000256" key="1">
    <source>
        <dbReference type="SAM" id="MobiDB-lite"/>
    </source>
</evidence>
<feature type="domain" description="WRKY" evidence="2">
    <location>
        <begin position="182"/>
        <end position="247"/>
    </location>
</feature>
<dbReference type="GO" id="GO:0003700">
    <property type="term" value="F:DNA-binding transcription factor activity"/>
    <property type="evidence" value="ECO:0007669"/>
    <property type="project" value="InterPro"/>
</dbReference>
<dbReference type="Proteomes" id="UP000734854">
    <property type="component" value="Unassembled WGS sequence"/>
</dbReference>
<dbReference type="OrthoDB" id="1936515at2759"/>
<proteinExistence type="predicted"/>
<dbReference type="PANTHER" id="PTHR31221:SF371">
    <property type="entry name" value="WRKY DOMAIN-CONTAINING PROTEIN"/>
    <property type="match status" value="1"/>
</dbReference>
<dbReference type="SMART" id="SM00774">
    <property type="entry name" value="WRKY"/>
    <property type="match status" value="1"/>
</dbReference>
<accession>A0A8J5L782</accession>
<gene>
    <name evidence="3" type="ORF">ZIOFF_033927</name>
</gene>